<accession>A0A0H5RCL2</accession>
<dbReference type="AlphaFoldDB" id="A0A0H5RCL2"/>
<evidence type="ECO:0000256" key="1">
    <source>
        <dbReference type="SAM" id="MobiDB-lite"/>
    </source>
</evidence>
<dbReference type="EMBL" id="HACM01010875">
    <property type="protein sequence ID" value="CRZ11317.1"/>
    <property type="molecule type" value="Transcribed_RNA"/>
</dbReference>
<name>A0A0H5RCL2_9EUKA</name>
<reference evidence="2" key="1">
    <citation type="submission" date="2015-04" db="EMBL/GenBank/DDBJ databases">
        <title>The genome sequence of the plant pathogenic Rhizarian Plasmodiophora brassicae reveals insights in its biotrophic life cycle and the origin of chitin synthesis.</title>
        <authorList>
            <person name="Schwelm A."/>
            <person name="Fogelqvist J."/>
            <person name="Knaust A."/>
            <person name="Julke S."/>
            <person name="Lilja T."/>
            <person name="Dhandapani V."/>
            <person name="Bonilla-Rosso G."/>
            <person name="Karlsson M."/>
            <person name="Shevchenko A."/>
            <person name="Choi S.R."/>
            <person name="Kim H.G."/>
            <person name="Park J.Y."/>
            <person name="Lim Y.P."/>
            <person name="Ludwig-Muller J."/>
            <person name="Dixelius C."/>
        </authorList>
    </citation>
    <scope>NUCLEOTIDE SEQUENCE</scope>
    <source>
        <tissue evidence="2">Potato root galls</tissue>
    </source>
</reference>
<sequence>MDDYIEEQFRSRLDAALVHIHTVLGNERRLVLAQDVPHKYDDKYGLAEVATRAAIMSQMTVFEHLGLNQTHADVVQQWTEQNRPIGVRFESSEKRTFVREDSRTVESPEIRTTTSSSLFGQSTTSHKIVKTVTDYVSNIEFSYKMTIFQRPDIDQGIILQQHVVSFEKKMTEKVVDSPVTRIITDTEVTNLMLHHAKRFVIDRSDKNCRTPRRNTQIKQFIRQLKELKVFFDEVIDRINQFFNKFVVSVPPYERDALVPDLGFIPVFPFFNHSGVVQLSSEDLAAFKTELQRTFAEHLSKVDRSIPVTSNIYRSSEVKLITLLDHGRKIISAYYDTIRYLEQMLYRQLGEAIGRIITPADLTNFMTVHYRKLFRDQYTPQPFCYSVRKPEHSSEGTITIESSSQNPIYSGVRFISPAMSYPIQMPISAAVKVDFGGERYIHTCLFTQFADDAGLHLNFISRSAQFSSFIVVIGNMVSARVFQPKAAIIVQNKDEVVIPLLSEQIPSAKEFRDAIESLSPEQQRFAKAMRSMQLENSLIGVAIIQIKPQLEKLLNIPVNSLTKEIQLTQDLTELLIKYQIPSDLLSFDGDGAAGASVKIDAVKGFVKNMQNMIQQCRDKQLTEAQEEAELRLASSLETVFPPSVPPPSFFPQVMSMSLPQTSGVPCSASVPNRSFAPMSGASRVQVQTAVVQEPQRIAAESASIQQAPVEESFGGQREAPSSSQQDSIPMQTGNVGEIQALSSNSITNDFTLIPSILDRQFNKLDVDGAVRPIIFTPGSKWTRNRQKTLLSKPVKETMDLDMQRTEKNMAFDLLDVISRSGTLPLEQASLHVLIAATHCFEKSLIKTITHSNINPIEKIEQSLLIMSSTVQDVGVIDLIKPEQSQRLQLNSPVLFPNAANQIMQ</sequence>
<protein>
    <submittedName>
        <fullName evidence="2">Uncharacterized protein</fullName>
    </submittedName>
</protein>
<organism evidence="2">
    <name type="scientific">Spongospora subterranea</name>
    <dbReference type="NCBI Taxonomy" id="70186"/>
    <lineage>
        <taxon>Eukaryota</taxon>
        <taxon>Sar</taxon>
        <taxon>Rhizaria</taxon>
        <taxon>Endomyxa</taxon>
        <taxon>Phytomyxea</taxon>
        <taxon>Plasmodiophorida</taxon>
        <taxon>Plasmodiophoridae</taxon>
        <taxon>Spongospora</taxon>
    </lineage>
</organism>
<feature type="region of interest" description="Disordered" evidence="1">
    <location>
        <begin position="700"/>
        <end position="729"/>
    </location>
</feature>
<proteinExistence type="predicted"/>
<evidence type="ECO:0000313" key="2">
    <source>
        <dbReference type="EMBL" id="CRZ11317.1"/>
    </source>
</evidence>
<feature type="compositionally biased region" description="Polar residues" evidence="1">
    <location>
        <begin position="718"/>
        <end position="729"/>
    </location>
</feature>